<comment type="similarity">
    <text evidence="1">Belongs to the N(4)/N(6)-methyltransferase family. N(4) subfamily.</text>
</comment>
<comment type="catalytic activity">
    <reaction evidence="7">
        <text>a 2'-deoxycytidine in DNA + S-adenosyl-L-methionine = an N(4)-methyl-2'-deoxycytidine in DNA + S-adenosyl-L-homocysteine + H(+)</text>
        <dbReference type="Rhea" id="RHEA:16857"/>
        <dbReference type="Rhea" id="RHEA-COMP:11369"/>
        <dbReference type="Rhea" id="RHEA-COMP:13674"/>
        <dbReference type="ChEBI" id="CHEBI:15378"/>
        <dbReference type="ChEBI" id="CHEBI:57856"/>
        <dbReference type="ChEBI" id="CHEBI:59789"/>
        <dbReference type="ChEBI" id="CHEBI:85452"/>
        <dbReference type="ChEBI" id="CHEBI:137933"/>
        <dbReference type="EC" id="2.1.1.113"/>
    </reaction>
</comment>
<dbReference type="PRINTS" id="PR00508">
    <property type="entry name" value="S21N4MTFRASE"/>
</dbReference>
<evidence type="ECO:0000256" key="1">
    <source>
        <dbReference type="ARBA" id="ARBA00010203"/>
    </source>
</evidence>
<dbReference type="GO" id="GO:0003677">
    <property type="term" value="F:DNA binding"/>
    <property type="evidence" value="ECO:0007669"/>
    <property type="project" value="UniProtKB-KW"/>
</dbReference>
<dbReference type="InterPro" id="IPR017985">
    <property type="entry name" value="MeTrfase_CN4_CS"/>
</dbReference>
<keyword evidence="4" id="KW-0949">S-adenosyl-L-methionine</keyword>
<evidence type="ECO:0000259" key="9">
    <source>
        <dbReference type="Pfam" id="PF01555"/>
    </source>
</evidence>
<dbReference type="Pfam" id="PF01555">
    <property type="entry name" value="N6_N4_Mtase"/>
    <property type="match status" value="1"/>
</dbReference>
<dbReference type="InterPro" id="IPR029063">
    <property type="entry name" value="SAM-dependent_MTases_sf"/>
</dbReference>
<keyword evidence="6" id="KW-0238">DNA-binding</keyword>
<dbReference type="InterPro" id="IPR002941">
    <property type="entry name" value="DNA_methylase_N4/N6"/>
</dbReference>
<proteinExistence type="inferred from homology"/>
<comment type="caution">
    <text evidence="10">The sequence shown here is derived from an EMBL/GenBank/DDBJ whole genome shotgun (WGS) entry which is preliminary data.</text>
</comment>
<evidence type="ECO:0000256" key="3">
    <source>
        <dbReference type="ARBA" id="ARBA00022679"/>
    </source>
</evidence>
<dbReference type="GO" id="GO:0005737">
    <property type="term" value="C:cytoplasm"/>
    <property type="evidence" value="ECO:0007669"/>
    <property type="project" value="TreeGrafter"/>
</dbReference>
<organism evidence="10">
    <name type="scientific">Caldicellulosiruptor owensensis</name>
    <dbReference type="NCBI Taxonomy" id="55205"/>
    <lineage>
        <taxon>Bacteria</taxon>
        <taxon>Bacillati</taxon>
        <taxon>Bacillota</taxon>
        <taxon>Bacillota incertae sedis</taxon>
        <taxon>Caldicellulosiruptorales</taxon>
        <taxon>Caldicellulosiruptoraceae</taxon>
        <taxon>Caldicellulosiruptor</taxon>
    </lineage>
</organism>
<dbReference type="GO" id="GO:0015667">
    <property type="term" value="F:site-specific DNA-methyltransferase (cytosine-N4-specific) activity"/>
    <property type="evidence" value="ECO:0007669"/>
    <property type="project" value="UniProtKB-EC"/>
</dbReference>
<evidence type="ECO:0000256" key="7">
    <source>
        <dbReference type="ARBA" id="ARBA00049120"/>
    </source>
</evidence>
<reference evidence="10" key="1">
    <citation type="journal article" date="2020" name="mSystems">
        <title>Genome- and Community-Level Interaction Insights into Carbon Utilization and Element Cycling Functions of Hydrothermarchaeota in Hydrothermal Sediment.</title>
        <authorList>
            <person name="Zhou Z."/>
            <person name="Liu Y."/>
            <person name="Xu W."/>
            <person name="Pan J."/>
            <person name="Luo Z.H."/>
            <person name="Li M."/>
        </authorList>
    </citation>
    <scope>NUCLEOTIDE SEQUENCE [LARGE SCALE GENOMIC DNA]</scope>
    <source>
        <strain evidence="10">SpSt-102</strain>
    </source>
</reference>
<dbReference type="EC" id="2.1.1.-" evidence="8"/>
<evidence type="ECO:0000313" key="10">
    <source>
        <dbReference type="EMBL" id="HHS02809.1"/>
    </source>
</evidence>
<dbReference type="InterPro" id="IPR001091">
    <property type="entry name" value="RM_Methyltransferase"/>
</dbReference>
<keyword evidence="5" id="KW-0680">Restriction system</keyword>
<protein>
    <recommendedName>
        <fullName evidence="8">Methyltransferase</fullName>
        <ecNumber evidence="8">2.1.1.-</ecNumber>
    </recommendedName>
</protein>
<evidence type="ECO:0000256" key="5">
    <source>
        <dbReference type="ARBA" id="ARBA00022747"/>
    </source>
</evidence>
<dbReference type="PROSITE" id="PS00093">
    <property type="entry name" value="N4_MTASE"/>
    <property type="match status" value="1"/>
</dbReference>
<dbReference type="AlphaFoldDB" id="A0A7C5V3M3"/>
<feature type="domain" description="DNA methylase N-4/N-6" evidence="9">
    <location>
        <begin position="26"/>
        <end position="266"/>
    </location>
</feature>
<evidence type="ECO:0000256" key="2">
    <source>
        <dbReference type="ARBA" id="ARBA00022603"/>
    </source>
</evidence>
<dbReference type="GO" id="GO:0009007">
    <property type="term" value="F:site-specific DNA-methyltransferase (adenine-specific) activity"/>
    <property type="evidence" value="ECO:0007669"/>
    <property type="project" value="TreeGrafter"/>
</dbReference>
<keyword evidence="2 10" id="KW-0489">Methyltransferase</keyword>
<evidence type="ECO:0000256" key="6">
    <source>
        <dbReference type="ARBA" id="ARBA00023125"/>
    </source>
</evidence>
<sequence length="284" mass="33356">MQILPLNQMLLGDCEEVLKSFPDNSIDLIVTSPPYADSRKNVYGGIHPDKYVEWFLPKSKEFLRILKPTGTFILNIKEKVVNGERHTYVIELILEMKKQGWLWTEEFIWHKKNCYPGKWPNRFRDAWERCLQFNKQKKFNMYQDAVKVPIGDWAKTRLKKLSKNDLIRYEAATKSGFGKKVVNWVGKEYVYPTNVLHFATECSNRKHCAVFPIELPTWFIKLFTKEGDVVLDPFAGVGTTLLAAYKLNRNFIGIETVKEYCDIFEEEFKKLREEEKNDIARIAK</sequence>
<dbReference type="GO" id="GO:0008170">
    <property type="term" value="F:N-methyltransferase activity"/>
    <property type="evidence" value="ECO:0007669"/>
    <property type="project" value="InterPro"/>
</dbReference>
<gene>
    <name evidence="10" type="ORF">ENL71_10160</name>
</gene>
<dbReference type="PANTHER" id="PTHR13370:SF3">
    <property type="entry name" value="TRNA (GUANINE(10)-N2)-METHYLTRANSFERASE HOMOLOG"/>
    <property type="match status" value="1"/>
</dbReference>
<accession>A0A7C5V3M3</accession>
<evidence type="ECO:0000256" key="4">
    <source>
        <dbReference type="ARBA" id="ARBA00022691"/>
    </source>
</evidence>
<dbReference type="EMBL" id="DRUZ01000115">
    <property type="protein sequence ID" value="HHS02809.1"/>
    <property type="molecule type" value="Genomic_DNA"/>
</dbReference>
<dbReference type="PANTHER" id="PTHR13370">
    <property type="entry name" value="RNA METHYLASE-RELATED"/>
    <property type="match status" value="1"/>
</dbReference>
<dbReference type="GO" id="GO:0009307">
    <property type="term" value="P:DNA restriction-modification system"/>
    <property type="evidence" value="ECO:0007669"/>
    <property type="project" value="UniProtKB-KW"/>
</dbReference>
<keyword evidence="3 10" id="KW-0808">Transferase</keyword>
<dbReference type="SUPFAM" id="SSF53335">
    <property type="entry name" value="S-adenosyl-L-methionine-dependent methyltransferases"/>
    <property type="match status" value="1"/>
</dbReference>
<dbReference type="Gene3D" id="3.40.50.150">
    <property type="entry name" value="Vaccinia Virus protein VP39"/>
    <property type="match status" value="1"/>
</dbReference>
<name>A0A7C5V3M3_9FIRM</name>
<dbReference type="GO" id="GO:0032259">
    <property type="term" value="P:methylation"/>
    <property type="evidence" value="ECO:0007669"/>
    <property type="project" value="UniProtKB-KW"/>
</dbReference>
<evidence type="ECO:0000256" key="8">
    <source>
        <dbReference type="RuleBase" id="RU362026"/>
    </source>
</evidence>